<protein>
    <submittedName>
        <fullName evidence="5">CHAT domain-containing protein</fullName>
    </submittedName>
</protein>
<keyword evidence="1" id="KW-0802">TPR repeat</keyword>
<dbReference type="SMART" id="SM00028">
    <property type="entry name" value="TPR"/>
    <property type="match status" value="6"/>
</dbReference>
<dbReference type="STRING" id="947013.SAMN04488109_0745"/>
<dbReference type="Gene3D" id="1.25.40.10">
    <property type="entry name" value="Tetratricopeptide repeat domain"/>
    <property type="match status" value="2"/>
</dbReference>
<reference evidence="5 6" key="1">
    <citation type="submission" date="2016-11" db="EMBL/GenBank/DDBJ databases">
        <authorList>
            <person name="Jaros S."/>
            <person name="Januszkiewicz K."/>
            <person name="Wedrychowicz H."/>
        </authorList>
    </citation>
    <scope>NUCLEOTIDE SEQUENCE [LARGE SCALE GENOMIC DNA]</scope>
    <source>
        <strain evidence="5 6">DSM 24574</strain>
    </source>
</reference>
<feature type="domain" description="CHAT" evidence="4">
    <location>
        <begin position="608"/>
        <end position="892"/>
    </location>
</feature>
<feature type="repeat" description="TPR" evidence="1">
    <location>
        <begin position="134"/>
        <end position="167"/>
    </location>
</feature>
<dbReference type="Proteomes" id="UP000184212">
    <property type="component" value="Unassembled WGS sequence"/>
</dbReference>
<organism evidence="5 6">
    <name type="scientific">Chryseolinea serpens</name>
    <dbReference type="NCBI Taxonomy" id="947013"/>
    <lineage>
        <taxon>Bacteria</taxon>
        <taxon>Pseudomonadati</taxon>
        <taxon>Bacteroidota</taxon>
        <taxon>Cytophagia</taxon>
        <taxon>Cytophagales</taxon>
        <taxon>Fulvivirgaceae</taxon>
        <taxon>Chryseolinea</taxon>
    </lineage>
</organism>
<feature type="chain" id="PRO_5012748040" evidence="3">
    <location>
        <begin position="20"/>
        <end position="893"/>
    </location>
</feature>
<dbReference type="OrthoDB" id="9771112at2"/>
<dbReference type="InterPro" id="IPR024983">
    <property type="entry name" value="CHAT_dom"/>
</dbReference>
<evidence type="ECO:0000313" key="5">
    <source>
        <dbReference type="EMBL" id="SHG54265.1"/>
    </source>
</evidence>
<dbReference type="SUPFAM" id="SSF48452">
    <property type="entry name" value="TPR-like"/>
    <property type="match status" value="3"/>
</dbReference>
<feature type="signal peptide" evidence="3">
    <location>
        <begin position="1"/>
        <end position="19"/>
    </location>
</feature>
<dbReference type="AlphaFoldDB" id="A0A1M5KNE0"/>
<gene>
    <name evidence="5" type="ORF">SAMN04488109_0745</name>
</gene>
<feature type="coiled-coil region" evidence="2">
    <location>
        <begin position="380"/>
        <end position="407"/>
    </location>
</feature>
<evidence type="ECO:0000256" key="3">
    <source>
        <dbReference type="SAM" id="SignalP"/>
    </source>
</evidence>
<evidence type="ECO:0000313" key="6">
    <source>
        <dbReference type="Proteomes" id="UP000184212"/>
    </source>
</evidence>
<feature type="repeat" description="TPR" evidence="1">
    <location>
        <begin position="259"/>
        <end position="292"/>
    </location>
</feature>
<feature type="repeat" description="TPR" evidence="1">
    <location>
        <begin position="301"/>
        <end position="334"/>
    </location>
</feature>
<dbReference type="RefSeq" id="WP_073131170.1">
    <property type="nucleotide sequence ID" value="NZ_FQWQ01000001.1"/>
</dbReference>
<dbReference type="PANTHER" id="PTHR10098">
    <property type="entry name" value="RAPSYN-RELATED"/>
    <property type="match status" value="1"/>
</dbReference>
<accession>A0A1M5KNE0</accession>
<dbReference type="PANTHER" id="PTHR10098:SF108">
    <property type="entry name" value="TETRATRICOPEPTIDE REPEAT PROTEIN 28"/>
    <property type="match status" value="1"/>
</dbReference>
<dbReference type="InterPro" id="IPR011990">
    <property type="entry name" value="TPR-like_helical_dom_sf"/>
</dbReference>
<keyword evidence="2" id="KW-0175">Coiled coil</keyword>
<keyword evidence="6" id="KW-1185">Reference proteome</keyword>
<dbReference type="EMBL" id="FQWQ01000001">
    <property type="protein sequence ID" value="SHG54265.1"/>
    <property type="molecule type" value="Genomic_DNA"/>
</dbReference>
<dbReference type="PROSITE" id="PS50005">
    <property type="entry name" value="TPR"/>
    <property type="match status" value="3"/>
</dbReference>
<name>A0A1M5KNE0_9BACT</name>
<evidence type="ECO:0000256" key="2">
    <source>
        <dbReference type="SAM" id="Coils"/>
    </source>
</evidence>
<dbReference type="Pfam" id="PF13424">
    <property type="entry name" value="TPR_12"/>
    <property type="match status" value="2"/>
</dbReference>
<evidence type="ECO:0000259" key="4">
    <source>
        <dbReference type="Pfam" id="PF12770"/>
    </source>
</evidence>
<dbReference type="InterPro" id="IPR019734">
    <property type="entry name" value="TPR_rpt"/>
</dbReference>
<sequence length="893" mass="100236">MRKYLLLLVFLGTGSLAVAQKLKTIDSLFFDSRYDQALPVIEANLKVARTAEERSILENKKAEALIRGGKFAEAEKQLKFLAAQPASAYQQAITQTNYGLLYLYQGRNDLSLEALQNALQDFEKDHKENSLDAALALSHLGNLYRTTGKYTQAEEHLARALAIRQSYLREDNEWIAASYNDLGLIYSITDPDKALTYYEKALTIYQKLHGKDHPKIALTNTNTGFVYRQMELYGDAVNNLESALKTWEKIYPQPHPTKAFVLFSLGETYLKMGDRKAAQGYYDRALAMYESSYGKKHPERASVLNAMGSLKLTDGKFDEALADYQQAMQANVRGFENNDLNQNPPLKDFYNGNTLLYSLIDKAQALEARYYGKTLKLAEMELAVKTLQRADSLIDRLRQQIANENDKIALGAVANDIYAAGVRIAQETSVIALHKKKWQALSFYFAEKSKSAVLLEAISDVNAKSFAGIPEALLEEEKSLKSAIALTAQQLAQKPTESEERYLRETAFNLNRSYEAFTKQLETKFPEYYNLKFNTASPSITELQSRMDAHTAILSYFTDDKNHHLYIFLVTQKHFSIVDHAVPKEFDKYITGLRNSLFFNEIETYKTAAHALSSLLIPPHIPSSITDLVVLPTGRLGIIPFETLVTTKIKTTDTYATLPYLLKRYAVRYEFSASLILQKAAMKPPTEASIFLCAPVTFNPQDHLAELPGTESEVNAISKLFGARNFRSAVCTRDQADEKVAKSDALKSYSYLHFATHGIVDENNPELSRIFLRSATGTEDGNLFTGEIYNLQLNANLVTLSACQTGLGKISKGEGVIGLSRALVYAGAKNIMVSFWSVADESTAELMQDFYKTLLEHPGTNFSQNLQQAKLDLLKTGKFESPYYWAPFILIGY</sequence>
<dbReference type="Pfam" id="PF12770">
    <property type="entry name" value="CHAT"/>
    <property type="match status" value="1"/>
</dbReference>
<keyword evidence="3" id="KW-0732">Signal</keyword>
<proteinExistence type="predicted"/>
<evidence type="ECO:0000256" key="1">
    <source>
        <dbReference type="PROSITE-ProRule" id="PRU00339"/>
    </source>
</evidence>